<sequence>MVECHKEVKKVDGLLLDVQKNIDCLLGASRTLVKDVCVFNVEYKETLQKKNKGDETLFKVFENSMTTFHKKMSKVVATSETLISEALLNKVISSIEGCFNILEVVFILPIIAPHVMQVSQAAEKGGSSKLGGEDKGKMFGKFKLANNFHEDEHFKFMEMRFHAVLVQKEEQLWCLKRLSS</sequence>
<evidence type="ECO:0000313" key="1">
    <source>
        <dbReference type="EMBL" id="CAI9282861.1"/>
    </source>
</evidence>
<dbReference type="EMBL" id="OX465080">
    <property type="protein sequence ID" value="CAI9282861.1"/>
    <property type="molecule type" value="Genomic_DNA"/>
</dbReference>
<reference evidence="1" key="1">
    <citation type="submission" date="2023-04" db="EMBL/GenBank/DDBJ databases">
        <authorList>
            <person name="Vijverberg K."/>
            <person name="Xiong W."/>
            <person name="Schranz E."/>
        </authorList>
    </citation>
    <scope>NUCLEOTIDE SEQUENCE</scope>
</reference>
<gene>
    <name evidence="1" type="ORF">LSALG_LOCUS22484</name>
</gene>
<dbReference type="Proteomes" id="UP001177003">
    <property type="component" value="Chromosome 4"/>
</dbReference>
<accession>A0AA35YYZ2</accession>
<keyword evidence="2" id="KW-1185">Reference proteome</keyword>
<dbReference type="AlphaFoldDB" id="A0AA35YYZ2"/>
<proteinExistence type="predicted"/>
<evidence type="ECO:0000313" key="2">
    <source>
        <dbReference type="Proteomes" id="UP001177003"/>
    </source>
</evidence>
<organism evidence="1 2">
    <name type="scientific">Lactuca saligna</name>
    <name type="common">Willowleaf lettuce</name>
    <dbReference type="NCBI Taxonomy" id="75948"/>
    <lineage>
        <taxon>Eukaryota</taxon>
        <taxon>Viridiplantae</taxon>
        <taxon>Streptophyta</taxon>
        <taxon>Embryophyta</taxon>
        <taxon>Tracheophyta</taxon>
        <taxon>Spermatophyta</taxon>
        <taxon>Magnoliopsida</taxon>
        <taxon>eudicotyledons</taxon>
        <taxon>Gunneridae</taxon>
        <taxon>Pentapetalae</taxon>
        <taxon>asterids</taxon>
        <taxon>campanulids</taxon>
        <taxon>Asterales</taxon>
        <taxon>Asteraceae</taxon>
        <taxon>Cichorioideae</taxon>
        <taxon>Cichorieae</taxon>
        <taxon>Lactucinae</taxon>
        <taxon>Lactuca</taxon>
    </lineage>
</organism>
<name>A0AA35YYZ2_LACSI</name>
<protein>
    <submittedName>
        <fullName evidence="1">Uncharacterized protein</fullName>
    </submittedName>
</protein>